<name>A0A834YR03_TETSI</name>
<comment type="caution">
    <text evidence="3">The sequence shown here is derived from an EMBL/GenBank/DDBJ whole genome shotgun (WGS) entry which is preliminary data.</text>
</comment>
<dbReference type="Pfam" id="PF00188">
    <property type="entry name" value="CAP"/>
    <property type="match status" value="1"/>
</dbReference>
<dbReference type="SUPFAM" id="SSF55797">
    <property type="entry name" value="PR-1-like"/>
    <property type="match status" value="1"/>
</dbReference>
<reference evidence="3 4" key="1">
    <citation type="submission" date="2020-04" db="EMBL/GenBank/DDBJ databases">
        <title>Plant Genome Project.</title>
        <authorList>
            <person name="Zhang R.-G."/>
        </authorList>
    </citation>
    <scope>NUCLEOTIDE SEQUENCE [LARGE SCALE GENOMIC DNA]</scope>
    <source>
        <strain evidence="3">YNK0</strain>
        <tissue evidence="3">Leaf</tissue>
    </source>
</reference>
<dbReference type="FunFam" id="3.40.33.10:FF:000004">
    <property type="entry name" value="CAP, cysteine-rich secretory protein, antigen 5"/>
    <property type="match status" value="1"/>
</dbReference>
<dbReference type="PANTHER" id="PTHR10334">
    <property type="entry name" value="CYSTEINE-RICH SECRETORY PROTEIN-RELATED"/>
    <property type="match status" value="1"/>
</dbReference>
<evidence type="ECO:0000313" key="4">
    <source>
        <dbReference type="Proteomes" id="UP000655225"/>
    </source>
</evidence>
<dbReference type="SMART" id="SM00198">
    <property type="entry name" value="SCP"/>
    <property type="match status" value="1"/>
</dbReference>
<dbReference type="InterPro" id="IPR001283">
    <property type="entry name" value="CRISP-related"/>
</dbReference>
<dbReference type="AlphaFoldDB" id="A0A834YR03"/>
<keyword evidence="1" id="KW-0732">Signal</keyword>
<evidence type="ECO:0000259" key="2">
    <source>
        <dbReference type="SMART" id="SM00198"/>
    </source>
</evidence>
<accession>A0A834YR03</accession>
<dbReference type="Proteomes" id="UP000655225">
    <property type="component" value="Unassembled WGS sequence"/>
</dbReference>
<dbReference type="Gene3D" id="3.40.33.10">
    <property type="entry name" value="CAP"/>
    <property type="match status" value="1"/>
</dbReference>
<proteinExistence type="predicted"/>
<gene>
    <name evidence="3" type="ORF">HHK36_021162</name>
</gene>
<evidence type="ECO:0000256" key="1">
    <source>
        <dbReference type="SAM" id="SignalP"/>
    </source>
</evidence>
<sequence>MSDLQRSPFHGAVAILLVLFLCNNANAKHSGYLEMASQFMAPQNAARAAVGVPPLVWDMHVAHYAAMYANKRRSDCALEHSYGPYGENIATGGGTHFTPAEAAIFWVSEREFYNYGKNSCAQGEECGHYTQIVSKGTRRVGCARVICNGGSDGIEESRIVEKASGRGCLVAKYTFGFRVTSLVRVIIGWYGSTWGLVKKAGAADGVIGGAWETDSCRATVEGGYVVEVVCEGGEEVDDE</sequence>
<dbReference type="InterPro" id="IPR014044">
    <property type="entry name" value="CAP_dom"/>
</dbReference>
<dbReference type="PRINTS" id="PR00837">
    <property type="entry name" value="V5TPXLIKE"/>
</dbReference>
<evidence type="ECO:0000313" key="3">
    <source>
        <dbReference type="EMBL" id="KAF8392922.1"/>
    </source>
</evidence>
<feature type="chain" id="PRO_5032745950" description="SCP domain-containing protein" evidence="1">
    <location>
        <begin position="28"/>
        <end position="239"/>
    </location>
</feature>
<keyword evidence="4" id="KW-1185">Reference proteome</keyword>
<dbReference type="CDD" id="cd05381">
    <property type="entry name" value="CAP_PR-1"/>
    <property type="match status" value="1"/>
</dbReference>
<dbReference type="OrthoDB" id="337038at2759"/>
<protein>
    <recommendedName>
        <fullName evidence="2">SCP domain-containing protein</fullName>
    </recommendedName>
</protein>
<organism evidence="3 4">
    <name type="scientific">Tetracentron sinense</name>
    <name type="common">Spur-leaf</name>
    <dbReference type="NCBI Taxonomy" id="13715"/>
    <lineage>
        <taxon>Eukaryota</taxon>
        <taxon>Viridiplantae</taxon>
        <taxon>Streptophyta</taxon>
        <taxon>Embryophyta</taxon>
        <taxon>Tracheophyta</taxon>
        <taxon>Spermatophyta</taxon>
        <taxon>Magnoliopsida</taxon>
        <taxon>Trochodendrales</taxon>
        <taxon>Trochodendraceae</taxon>
        <taxon>Tetracentron</taxon>
    </lineage>
</organism>
<feature type="signal peptide" evidence="1">
    <location>
        <begin position="1"/>
        <end position="27"/>
    </location>
</feature>
<dbReference type="InterPro" id="IPR035940">
    <property type="entry name" value="CAP_sf"/>
</dbReference>
<feature type="domain" description="SCP" evidence="2">
    <location>
        <begin position="34"/>
        <end position="176"/>
    </location>
</feature>
<dbReference type="EMBL" id="JABCRI010000015">
    <property type="protein sequence ID" value="KAF8392922.1"/>
    <property type="molecule type" value="Genomic_DNA"/>
</dbReference>